<feature type="domain" description="Outer membrane protein beta-barrel" evidence="14">
    <location>
        <begin position="343"/>
        <end position="741"/>
    </location>
</feature>
<dbReference type="InterPro" id="IPR041700">
    <property type="entry name" value="OMP_b-brl_3"/>
</dbReference>
<accession>A0A562Q3Y8</accession>
<evidence type="ECO:0000256" key="4">
    <source>
        <dbReference type="ARBA" id="ARBA00022452"/>
    </source>
</evidence>
<comment type="subcellular location">
    <subcellularLocation>
        <location evidence="1 10">Cell outer membrane</location>
        <topology evidence="1 10">Multi-pass membrane protein</topology>
    </subcellularLocation>
</comment>
<evidence type="ECO:0000256" key="7">
    <source>
        <dbReference type="ARBA" id="ARBA00023136"/>
    </source>
</evidence>
<evidence type="ECO:0000313" key="15">
    <source>
        <dbReference type="EMBL" id="TWI51471.1"/>
    </source>
</evidence>
<gene>
    <name evidence="15" type="ORF">IP92_00456</name>
</gene>
<evidence type="ECO:0000256" key="1">
    <source>
        <dbReference type="ARBA" id="ARBA00004571"/>
    </source>
</evidence>
<feature type="region of interest" description="Disordered" evidence="11">
    <location>
        <begin position="47"/>
        <end position="121"/>
    </location>
</feature>
<dbReference type="AlphaFoldDB" id="A0A562Q3Y8"/>
<evidence type="ECO:0000256" key="12">
    <source>
        <dbReference type="SAM" id="SignalP"/>
    </source>
</evidence>
<dbReference type="GO" id="GO:0015344">
    <property type="term" value="F:siderophore uptake transmembrane transporter activity"/>
    <property type="evidence" value="ECO:0007669"/>
    <property type="project" value="TreeGrafter"/>
</dbReference>
<evidence type="ECO:0000259" key="14">
    <source>
        <dbReference type="Pfam" id="PF14905"/>
    </source>
</evidence>
<dbReference type="Gene3D" id="2.170.130.10">
    <property type="entry name" value="TonB-dependent receptor, plug domain"/>
    <property type="match status" value="1"/>
</dbReference>
<feature type="compositionally biased region" description="Low complexity" evidence="11">
    <location>
        <begin position="47"/>
        <end position="67"/>
    </location>
</feature>
<sequence>MARVVHGTIAHHSNNIPIMRTRNRRHAALTLLAPALLWQGAVHAQQTTAPATPATPAAPAKRQPAAPVTSTQPDSGIAASVTVSAERPTNRIDRQVYDVKSDASSSNGSAADALNNVPSVNVDPDGSVTLRGSSNVQILVDGKPSAMLQGEARGAALQAIPADDIESVEVINNPGAQFGNEGGGGPILNLVMRRSRKPGGFGFANANVGTAGRYNSSVSGTYNEGRWGFQGGMNVRHDGRDSVSDTVRDRADGTHYTQHSTSKGLNDMGGLNGTVSYNLTDRDTLAASVSYHRRTNDQNGRDQYLTVDDAGLPLEDYVRTTSRSGTSENYGWGARWDHKGTLPGESLKTDLRVSGSTNDATNDFANAYTVGRGRSPLSRQDIDTGNRIVDLTGDYERPTDSGVLKLGYKAVRTSSTSDTMYVDIDPATQGETIDPTRTNSFKYEETVLAAYASYQLRLNERWGILGGMRVEHTDMDISQLTSQVHADNSYLNWIPSAFAQYKVSDDSTLRFSYAHRIRRPNAGDLNPYVIYRDEFNVSSGNPKLKPTKTNSFEVGYETHFGKIEANLRGYLRKEDDAILERKYFISDTVLLTTRDNLGTNRSGGLEFTLTGKLLPTLSLNTSGNLARTEQTQVELDGTQTKRTASSLSGRLRLNWQATPVDMIQTAIQAQGKQLTGQGYREPNTTVNLTYRRSLTSKLALSVNVTDLFDRNKFETITDTALVQEHTVRRFDGRVVYVGLSYRFGGVGSGDRQGEDGPRFRPGGPGGPGPGGFGPGPGGFGG</sequence>
<dbReference type="CDD" id="cd01347">
    <property type="entry name" value="ligand_gated_channel"/>
    <property type="match status" value="1"/>
</dbReference>
<dbReference type="Proteomes" id="UP000315112">
    <property type="component" value="Unassembled WGS sequence"/>
</dbReference>
<keyword evidence="5 10" id="KW-0812">Transmembrane</keyword>
<keyword evidence="3 10" id="KW-0813">Transport</keyword>
<evidence type="ECO:0000256" key="9">
    <source>
        <dbReference type="ARBA" id="ARBA00023237"/>
    </source>
</evidence>
<keyword evidence="9 10" id="KW-0998">Cell outer membrane</keyword>
<feature type="compositionally biased region" description="Polar residues" evidence="11">
    <location>
        <begin position="255"/>
        <end position="264"/>
    </location>
</feature>
<protein>
    <submittedName>
        <fullName evidence="15">Outer membrane receptor protein involved in Fe transport</fullName>
    </submittedName>
</protein>
<keyword evidence="4 10" id="KW-1134">Transmembrane beta strand</keyword>
<dbReference type="SUPFAM" id="SSF56935">
    <property type="entry name" value="Porins"/>
    <property type="match status" value="1"/>
</dbReference>
<dbReference type="PANTHER" id="PTHR30069:SF29">
    <property type="entry name" value="HEMOGLOBIN AND HEMOGLOBIN-HAPTOGLOBIN-BINDING PROTEIN 1-RELATED"/>
    <property type="match status" value="1"/>
</dbReference>
<keyword evidence="6 12" id="KW-0732">Signal</keyword>
<evidence type="ECO:0000256" key="2">
    <source>
        <dbReference type="ARBA" id="ARBA00009810"/>
    </source>
</evidence>
<evidence type="ECO:0000256" key="8">
    <source>
        <dbReference type="ARBA" id="ARBA00023170"/>
    </source>
</evidence>
<dbReference type="Pfam" id="PF07715">
    <property type="entry name" value="Plug"/>
    <property type="match status" value="1"/>
</dbReference>
<dbReference type="EMBL" id="VLKW01000001">
    <property type="protein sequence ID" value="TWI51471.1"/>
    <property type="molecule type" value="Genomic_DNA"/>
</dbReference>
<proteinExistence type="inferred from homology"/>
<dbReference type="PANTHER" id="PTHR30069">
    <property type="entry name" value="TONB-DEPENDENT OUTER MEMBRANE RECEPTOR"/>
    <property type="match status" value="1"/>
</dbReference>
<feature type="compositionally biased region" description="Low complexity" evidence="11">
    <location>
        <begin position="102"/>
        <end position="113"/>
    </location>
</feature>
<feature type="signal peptide" evidence="12">
    <location>
        <begin position="1"/>
        <end position="44"/>
    </location>
</feature>
<evidence type="ECO:0000256" key="11">
    <source>
        <dbReference type="SAM" id="MobiDB-lite"/>
    </source>
</evidence>
<dbReference type="InterPro" id="IPR012910">
    <property type="entry name" value="Plug_dom"/>
</dbReference>
<keyword evidence="7 10" id="KW-0472">Membrane</keyword>
<feature type="compositionally biased region" description="Gly residues" evidence="11">
    <location>
        <begin position="762"/>
        <end position="781"/>
    </location>
</feature>
<feature type="chain" id="PRO_5021730341" evidence="12">
    <location>
        <begin position="45"/>
        <end position="781"/>
    </location>
</feature>
<evidence type="ECO:0000256" key="3">
    <source>
        <dbReference type="ARBA" id="ARBA00022448"/>
    </source>
</evidence>
<comment type="similarity">
    <text evidence="2 10">Belongs to the TonB-dependent receptor family.</text>
</comment>
<feature type="region of interest" description="Disordered" evidence="11">
    <location>
        <begin position="233"/>
        <end position="268"/>
    </location>
</feature>
<dbReference type="Pfam" id="PF14905">
    <property type="entry name" value="OMP_b-brl_3"/>
    <property type="match status" value="1"/>
</dbReference>
<dbReference type="InterPro" id="IPR036942">
    <property type="entry name" value="Beta-barrel_TonB_sf"/>
</dbReference>
<evidence type="ECO:0000256" key="5">
    <source>
        <dbReference type="ARBA" id="ARBA00022692"/>
    </source>
</evidence>
<evidence type="ECO:0000256" key="6">
    <source>
        <dbReference type="ARBA" id="ARBA00022729"/>
    </source>
</evidence>
<comment type="caution">
    <text evidence="15">The sequence shown here is derived from an EMBL/GenBank/DDBJ whole genome shotgun (WGS) entry which is preliminary data.</text>
</comment>
<name>A0A562Q3Y8_9BURK</name>
<evidence type="ECO:0000259" key="13">
    <source>
        <dbReference type="Pfam" id="PF07715"/>
    </source>
</evidence>
<evidence type="ECO:0000313" key="16">
    <source>
        <dbReference type="Proteomes" id="UP000315112"/>
    </source>
</evidence>
<dbReference type="PROSITE" id="PS52016">
    <property type="entry name" value="TONB_DEPENDENT_REC_3"/>
    <property type="match status" value="1"/>
</dbReference>
<dbReference type="GO" id="GO:0044718">
    <property type="term" value="P:siderophore transmembrane transport"/>
    <property type="evidence" value="ECO:0007669"/>
    <property type="project" value="TreeGrafter"/>
</dbReference>
<dbReference type="Gene3D" id="2.40.170.20">
    <property type="entry name" value="TonB-dependent receptor, beta-barrel domain"/>
    <property type="match status" value="1"/>
</dbReference>
<feature type="compositionally biased region" description="Basic and acidic residues" evidence="11">
    <location>
        <begin position="235"/>
        <end position="253"/>
    </location>
</feature>
<dbReference type="InterPro" id="IPR037066">
    <property type="entry name" value="Plug_dom_sf"/>
</dbReference>
<feature type="domain" description="TonB-dependent receptor plug" evidence="13">
    <location>
        <begin position="95"/>
        <end position="185"/>
    </location>
</feature>
<dbReference type="GO" id="GO:0009279">
    <property type="term" value="C:cell outer membrane"/>
    <property type="evidence" value="ECO:0007669"/>
    <property type="project" value="UniProtKB-SubCell"/>
</dbReference>
<feature type="compositionally biased region" description="Basic and acidic residues" evidence="11">
    <location>
        <begin position="88"/>
        <end position="101"/>
    </location>
</feature>
<evidence type="ECO:0000256" key="10">
    <source>
        <dbReference type="PROSITE-ProRule" id="PRU01360"/>
    </source>
</evidence>
<reference evidence="15 16" key="1">
    <citation type="journal article" date="2015" name="Stand. Genomic Sci.">
        <title>Genomic Encyclopedia of Bacterial and Archaeal Type Strains, Phase III: the genomes of soil and plant-associated and newly described type strains.</title>
        <authorList>
            <person name="Whitman W.B."/>
            <person name="Woyke T."/>
            <person name="Klenk H.P."/>
            <person name="Zhou Y."/>
            <person name="Lilburn T.G."/>
            <person name="Beck B.J."/>
            <person name="De Vos P."/>
            <person name="Vandamme P."/>
            <person name="Eisen J.A."/>
            <person name="Garrity G."/>
            <person name="Hugenholtz P."/>
            <person name="Kyrpides N.C."/>
        </authorList>
    </citation>
    <scope>NUCLEOTIDE SEQUENCE [LARGE SCALE GENOMIC DNA]</scope>
    <source>
        <strain evidence="15 16">CGMCC 1.10685</strain>
    </source>
</reference>
<organism evidence="15 16">
    <name type="scientific">Pseudoduganella flava</name>
    <dbReference type="NCBI Taxonomy" id="871742"/>
    <lineage>
        <taxon>Bacteria</taxon>
        <taxon>Pseudomonadati</taxon>
        <taxon>Pseudomonadota</taxon>
        <taxon>Betaproteobacteria</taxon>
        <taxon>Burkholderiales</taxon>
        <taxon>Oxalobacteraceae</taxon>
        <taxon>Telluria group</taxon>
        <taxon>Pseudoduganella</taxon>
    </lineage>
</organism>
<dbReference type="InterPro" id="IPR039426">
    <property type="entry name" value="TonB-dep_rcpt-like"/>
</dbReference>
<keyword evidence="8 15" id="KW-0675">Receptor</keyword>
<feature type="region of interest" description="Disordered" evidence="11">
    <location>
        <begin position="746"/>
        <end position="781"/>
    </location>
</feature>